<name>A0A4Z0F803_9GAMM</name>
<dbReference type="EMBL" id="SRIO01000017">
    <property type="protein sequence ID" value="TFZ81669.1"/>
    <property type="molecule type" value="Genomic_DNA"/>
</dbReference>
<accession>A0A4Z0F803</accession>
<evidence type="ECO:0008006" key="3">
    <source>
        <dbReference type="Google" id="ProtNLM"/>
    </source>
</evidence>
<comment type="caution">
    <text evidence="1">The sequence shown here is derived from an EMBL/GenBank/DDBJ whole genome shotgun (WGS) entry which is preliminary data.</text>
</comment>
<keyword evidence="2" id="KW-1185">Reference proteome</keyword>
<sequence>MSNVNFDLLDQSVEDLVELEGFEPFPPGTYRLSIDFAEKEVNGKPAVEFSFVNRETIELANLSDTAPEPGKTGSILYMLYKSDGEPNEVGQGQLRELLGVLRESFGGDSSRDVMRAAKGAEAICTLKVRKDRKDKDRAYNTLAAIVVE</sequence>
<dbReference type="Proteomes" id="UP000297890">
    <property type="component" value="Unassembled WGS sequence"/>
</dbReference>
<proteinExistence type="predicted"/>
<organism evidence="1 2">
    <name type="scientific">Candidatus Macondimonas diazotrophica</name>
    <dbReference type="NCBI Taxonomy" id="2305248"/>
    <lineage>
        <taxon>Bacteria</taxon>
        <taxon>Pseudomonadati</taxon>
        <taxon>Pseudomonadota</taxon>
        <taxon>Gammaproteobacteria</taxon>
        <taxon>Chromatiales</taxon>
        <taxon>Ectothiorhodospiraceae</taxon>
        <taxon>Candidatus Macondimonas</taxon>
    </lineage>
</organism>
<evidence type="ECO:0000313" key="1">
    <source>
        <dbReference type="EMBL" id="TFZ81669.1"/>
    </source>
</evidence>
<gene>
    <name evidence="1" type="ORF">E4680_11405</name>
</gene>
<dbReference type="RefSeq" id="WP_135282546.1">
    <property type="nucleotide sequence ID" value="NZ_SRIO01000017.1"/>
</dbReference>
<reference evidence="1 2" key="1">
    <citation type="journal article" date="2019" name="ISME J.">
        <title>Candidatus Macondimonas diazotrophica, a novel gammaproteobacterial genus dominating crude-oil-contaminated coastal sediments.</title>
        <authorList>
            <person name="Karthikeyan S."/>
            <person name="Konstantinidis K."/>
        </authorList>
    </citation>
    <scope>NUCLEOTIDE SEQUENCE [LARGE SCALE GENOMIC DNA]</scope>
    <source>
        <strain evidence="1 2">KTK01</strain>
    </source>
</reference>
<protein>
    <recommendedName>
        <fullName evidence="3">DUF669 domain-containing protein</fullName>
    </recommendedName>
</protein>
<evidence type="ECO:0000313" key="2">
    <source>
        <dbReference type="Proteomes" id="UP000297890"/>
    </source>
</evidence>
<dbReference type="AlphaFoldDB" id="A0A4Z0F803"/>